<dbReference type="EMBL" id="SSOP01000141">
    <property type="protein sequence ID" value="KAB5590846.1"/>
    <property type="molecule type" value="Genomic_DNA"/>
</dbReference>
<dbReference type="AlphaFoldDB" id="A0A5N5QHB0"/>
<sequence length="466" mass="49870">MTEAALQPINPSTLSDAEKEDEAPWVVRKLVGIHTVIAATGGTAAIAAPIAHTAVATFGDTIAVEIGKIVVDDVGTKVANDLIGDKAAKVLLSAHSARLETTSVKTILITLKFKHTMTDAALGFFRSGSVHKDSDLFTNLKDYLSVEKGWFSPYLFASSRRPVIPRSMKPDIIFCHGPFLSGDYRIAETLLIESTSIIKLCADPPSAPASLEPQQSPHNHSDDVATTPASPPKSSMLRASEMASELSHKISSYWHSTPSPSPPTDGKPVPEPSMNGKGVVATTTELDPPVSSSAPPVALSSTPTLTLRRILVVVLGISPHRRLWTTSARPGESVMNYHLLNGCPALVIPALSANGSTPLVAWDTLTLEHLHTIGREKGGIDGDPFKGVVTCLFEYLSLCIDWDRVTIPEELGKHTEGTRTSDELKKQVVRDGLKLVLAGAVRSHDSEAVKADVDTDRAGIVMFRLP</sequence>
<dbReference type="OrthoDB" id="3351042at2759"/>
<evidence type="ECO:0000313" key="3">
    <source>
        <dbReference type="Proteomes" id="UP000383932"/>
    </source>
</evidence>
<accession>A0A5N5QHB0</accession>
<reference evidence="2 3" key="1">
    <citation type="journal article" date="2019" name="Fungal Biol. Biotechnol.">
        <title>Draft genome sequence of fastidious pathogen Ceratobasidium theobromae, which causes vascular-streak dieback in Theobroma cacao.</title>
        <authorList>
            <person name="Ali S.S."/>
            <person name="Asman A."/>
            <person name="Shao J."/>
            <person name="Firmansyah A.P."/>
            <person name="Susilo A.W."/>
            <person name="Rosmana A."/>
            <person name="McMahon P."/>
            <person name="Junaid M."/>
            <person name="Guest D."/>
            <person name="Kheng T.Y."/>
            <person name="Meinhardt L.W."/>
            <person name="Bailey B.A."/>
        </authorList>
    </citation>
    <scope>NUCLEOTIDE SEQUENCE [LARGE SCALE GENOMIC DNA]</scope>
    <source>
        <strain evidence="2 3">CT2</strain>
    </source>
</reference>
<dbReference type="Proteomes" id="UP000383932">
    <property type="component" value="Unassembled WGS sequence"/>
</dbReference>
<gene>
    <name evidence="2" type="ORF">CTheo_5715</name>
</gene>
<feature type="compositionally biased region" description="Pro residues" evidence="1">
    <location>
        <begin position="259"/>
        <end position="271"/>
    </location>
</feature>
<feature type="compositionally biased region" description="Polar residues" evidence="1">
    <location>
        <begin position="249"/>
        <end position="258"/>
    </location>
</feature>
<evidence type="ECO:0000256" key="1">
    <source>
        <dbReference type="SAM" id="MobiDB-lite"/>
    </source>
</evidence>
<proteinExistence type="predicted"/>
<organism evidence="2 3">
    <name type="scientific">Ceratobasidium theobromae</name>
    <dbReference type="NCBI Taxonomy" id="1582974"/>
    <lineage>
        <taxon>Eukaryota</taxon>
        <taxon>Fungi</taxon>
        <taxon>Dikarya</taxon>
        <taxon>Basidiomycota</taxon>
        <taxon>Agaricomycotina</taxon>
        <taxon>Agaricomycetes</taxon>
        <taxon>Cantharellales</taxon>
        <taxon>Ceratobasidiaceae</taxon>
        <taxon>Ceratobasidium</taxon>
    </lineage>
</organism>
<protein>
    <submittedName>
        <fullName evidence="2">Uncharacterized protein</fullName>
    </submittedName>
</protein>
<keyword evidence="3" id="KW-1185">Reference proteome</keyword>
<name>A0A5N5QHB0_9AGAM</name>
<comment type="caution">
    <text evidence="2">The sequence shown here is derived from an EMBL/GenBank/DDBJ whole genome shotgun (WGS) entry which is preliminary data.</text>
</comment>
<feature type="region of interest" description="Disordered" evidence="1">
    <location>
        <begin position="205"/>
        <end position="278"/>
    </location>
</feature>
<evidence type="ECO:0000313" key="2">
    <source>
        <dbReference type="EMBL" id="KAB5590846.1"/>
    </source>
</evidence>
<feature type="region of interest" description="Disordered" evidence="1">
    <location>
        <begin position="1"/>
        <end position="20"/>
    </location>
</feature>